<dbReference type="AlphaFoldDB" id="A0A4C1SKF6"/>
<keyword evidence="2" id="KW-1185">Reference proteome</keyword>
<dbReference type="EMBL" id="BGZK01007116">
    <property type="protein sequence ID" value="GBP02386.1"/>
    <property type="molecule type" value="Genomic_DNA"/>
</dbReference>
<proteinExistence type="predicted"/>
<accession>A0A4C1SKF6</accession>
<name>A0A4C1SKF6_EUMVA</name>
<evidence type="ECO:0000313" key="2">
    <source>
        <dbReference type="Proteomes" id="UP000299102"/>
    </source>
</evidence>
<reference evidence="1 2" key="1">
    <citation type="journal article" date="2019" name="Commun. Biol.">
        <title>The bagworm genome reveals a unique fibroin gene that provides high tensile strength.</title>
        <authorList>
            <person name="Kono N."/>
            <person name="Nakamura H."/>
            <person name="Ohtoshi R."/>
            <person name="Tomita M."/>
            <person name="Numata K."/>
            <person name="Arakawa K."/>
        </authorList>
    </citation>
    <scope>NUCLEOTIDE SEQUENCE [LARGE SCALE GENOMIC DNA]</scope>
</reference>
<organism evidence="1 2">
    <name type="scientific">Eumeta variegata</name>
    <name type="common">Bagworm moth</name>
    <name type="synonym">Eumeta japonica</name>
    <dbReference type="NCBI Taxonomy" id="151549"/>
    <lineage>
        <taxon>Eukaryota</taxon>
        <taxon>Metazoa</taxon>
        <taxon>Ecdysozoa</taxon>
        <taxon>Arthropoda</taxon>
        <taxon>Hexapoda</taxon>
        <taxon>Insecta</taxon>
        <taxon>Pterygota</taxon>
        <taxon>Neoptera</taxon>
        <taxon>Endopterygota</taxon>
        <taxon>Lepidoptera</taxon>
        <taxon>Glossata</taxon>
        <taxon>Ditrysia</taxon>
        <taxon>Tineoidea</taxon>
        <taxon>Psychidae</taxon>
        <taxon>Oiketicinae</taxon>
        <taxon>Eumeta</taxon>
    </lineage>
</organism>
<protein>
    <submittedName>
        <fullName evidence="1">Uncharacterized protein</fullName>
    </submittedName>
</protein>
<evidence type="ECO:0000313" key="1">
    <source>
        <dbReference type="EMBL" id="GBP02386.1"/>
    </source>
</evidence>
<comment type="caution">
    <text evidence="1">The sequence shown here is derived from an EMBL/GenBank/DDBJ whole genome shotgun (WGS) entry which is preliminary data.</text>
</comment>
<dbReference type="Proteomes" id="UP000299102">
    <property type="component" value="Unassembled WGS sequence"/>
</dbReference>
<gene>
    <name evidence="1" type="ORF">EVAR_71653_1</name>
</gene>
<sequence length="134" mass="15759">MRALTHAHTLRQPDTRTLQPYTYIYTGADSTRENDRTHSAVTFYREIVKVRPLVVCQTNGRFKERENLLDKKFSLKMCRPSPASTRLRTDFTFEQRWLVSGPAPAHRLRFCFRRTFSWSKPADGPSRLSKREIP</sequence>